<name>X1QIE2_9ZZZZ</name>
<dbReference type="EMBL" id="BARV01025310">
    <property type="protein sequence ID" value="GAI43024.1"/>
    <property type="molecule type" value="Genomic_DNA"/>
</dbReference>
<dbReference type="InterPro" id="IPR055259">
    <property type="entry name" value="YkvP/CgeB_Glyco_trans-like"/>
</dbReference>
<dbReference type="SUPFAM" id="SSF53756">
    <property type="entry name" value="UDP-Glycosyltransferase/glycogen phosphorylase"/>
    <property type="match status" value="1"/>
</dbReference>
<sequence length="85" mass="9932">HPVVSSVNPIKLYEYMACGIPVVATRWEELEMMESPVYMADGVDDFVDYLNLALEDRNKEKYISYAKLNSWNKRFNSIIKIIDIK</sequence>
<accession>X1QIE2</accession>
<evidence type="ECO:0000313" key="2">
    <source>
        <dbReference type="EMBL" id="GAI43024.1"/>
    </source>
</evidence>
<organism evidence="2">
    <name type="scientific">marine sediment metagenome</name>
    <dbReference type="NCBI Taxonomy" id="412755"/>
    <lineage>
        <taxon>unclassified sequences</taxon>
        <taxon>metagenomes</taxon>
        <taxon>ecological metagenomes</taxon>
    </lineage>
</organism>
<gene>
    <name evidence="2" type="ORF">S06H3_41131</name>
</gene>
<dbReference type="Pfam" id="PF13524">
    <property type="entry name" value="Glyco_trans_1_2"/>
    <property type="match status" value="1"/>
</dbReference>
<protein>
    <recommendedName>
        <fullName evidence="1">Spore protein YkvP/CgeB glycosyl transferase-like domain-containing protein</fullName>
    </recommendedName>
</protein>
<feature type="domain" description="Spore protein YkvP/CgeB glycosyl transferase-like" evidence="1">
    <location>
        <begin position="9"/>
        <end position="64"/>
    </location>
</feature>
<dbReference type="Gene3D" id="3.40.50.2000">
    <property type="entry name" value="Glycogen Phosphorylase B"/>
    <property type="match status" value="1"/>
</dbReference>
<reference evidence="2" key="1">
    <citation type="journal article" date="2014" name="Front. Microbiol.">
        <title>High frequency of phylogenetically diverse reductive dehalogenase-homologous genes in deep subseafloor sedimentary metagenomes.</title>
        <authorList>
            <person name="Kawai M."/>
            <person name="Futagami T."/>
            <person name="Toyoda A."/>
            <person name="Takaki Y."/>
            <person name="Nishi S."/>
            <person name="Hori S."/>
            <person name="Arai W."/>
            <person name="Tsubouchi T."/>
            <person name="Morono Y."/>
            <person name="Uchiyama I."/>
            <person name="Ito T."/>
            <person name="Fujiyama A."/>
            <person name="Inagaki F."/>
            <person name="Takami H."/>
        </authorList>
    </citation>
    <scope>NUCLEOTIDE SEQUENCE</scope>
    <source>
        <strain evidence="2">Expedition CK06-06</strain>
    </source>
</reference>
<proteinExistence type="predicted"/>
<dbReference type="AlphaFoldDB" id="X1QIE2"/>
<comment type="caution">
    <text evidence="2">The sequence shown here is derived from an EMBL/GenBank/DDBJ whole genome shotgun (WGS) entry which is preliminary data.</text>
</comment>
<evidence type="ECO:0000259" key="1">
    <source>
        <dbReference type="Pfam" id="PF13524"/>
    </source>
</evidence>
<feature type="non-terminal residue" evidence="2">
    <location>
        <position position="1"/>
    </location>
</feature>